<dbReference type="InterPro" id="IPR003439">
    <property type="entry name" value="ABC_transporter-like_ATP-bd"/>
</dbReference>
<organism evidence="6">
    <name type="scientific">marine sediment metagenome</name>
    <dbReference type="NCBI Taxonomy" id="412755"/>
    <lineage>
        <taxon>unclassified sequences</taxon>
        <taxon>metagenomes</taxon>
        <taxon>ecological metagenomes</taxon>
    </lineage>
</organism>
<evidence type="ECO:0000256" key="4">
    <source>
        <dbReference type="ARBA" id="ARBA00022840"/>
    </source>
</evidence>
<evidence type="ECO:0000313" key="6">
    <source>
        <dbReference type="EMBL" id="GAJ19097.1"/>
    </source>
</evidence>
<keyword evidence="4" id="KW-0067">ATP-binding</keyword>
<proteinExistence type="predicted"/>
<dbReference type="EMBL" id="BARW01039261">
    <property type="protein sequence ID" value="GAJ19097.1"/>
    <property type="molecule type" value="Genomic_DNA"/>
</dbReference>
<dbReference type="PANTHER" id="PTHR43790:SF9">
    <property type="entry name" value="GALACTOFURANOSE TRANSPORTER ATP-BINDING PROTEIN YTFR"/>
    <property type="match status" value="1"/>
</dbReference>
<dbReference type="InterPro" id="IPR050107">
    <property type="entry name" value="ABC_carbohydrate_import_ATPase"/>
</dbReference>
<dbReference type="AlphaFoldDB" id="X1VJK5"/>
<feature type="non-terminal residue" evidence="6">
    <location>
        <position position="108"/>
    </location>
</feature>
<reference evidence="6" key="1">
    <citation type="journal article" date="2014" name="Front. Microbiol.">
        <title>High frequency of phylogenetically diverse reductive dehalogenase-homologous genes in deep subseafloor sedimentary metagenomes.</title>
        <authorList>
            <person name="Kawai M."/>
            <person name="Futagami T."/>
            <person name="Toyoda A."/>
            <person name="Takaki Y."/>
            <person name="Nishi S."/>
            <person name="Hori S."/>
            <person name="Arai W."/>
            <person name="Tsubouchi T."/>
            <person name="Morono Y."/>
            <person name="Uchiyama I."/>
            <person name="Ito T."/>
            <person name="Fujiyama A."/>
            <person name="Inagaki F."/>
            <person name="Takami H."/>
        </authorList>
    </citation>
    <scope>NUCLEOTIDE SEQUENCE</scope>
    <source>
        <strain evidence="6">Expedition CK06-06</strain>
    </source>
</reference>
<evidence type="ECO:0000259" key="5">
    <source>
        <dbReference type="Pfam" id="PF00005"/>
    </source>
</evidence>
<protein>
    <recommendedName>
        <fullName evidence="5">ABC transporter domain-containing protein</fullName>
    </recommendedName>
</protein>
<evidence type="ECO:0000256" key="1">
    <source>
        <dbReference type="ARBA" id="ARBA00022448"/>
    </source>
</evidence>
<comment type="caution">
    <text evidence="6">The sequence shown here is derived from an EMBL/GenBank/DDBJ whole genome shotgun (WGS) entry which is preliminary data.</text>
</comment>
<keyword evidence="3" id="KW-0547">Nucleotide-binding</keyword>
<dbReference type="Gene3D" id="3.40.50.300">
    <property type="entry name" value="P-loop containing nucleotide triphosphate hydrolases"/>
    <property type="match status" value="1"/>
</dbReference>
<dbReference type="InterPro" id="IPR027417">
    <property type="entry name" value="P-loop_NTPase"/>
</dbReference>
<name>X1VJK5_9ZZZZ</name>
<sequence>MSRVKEESVPLLEVKDSVKDFPGVRALDKVSFDLNAGEVHVLVGENGAGQSTLAKILDGALPLDERQIYINGKEVHNLTPAKARELGINMIFQEFNLVPYLNVAENIF</sequence>
<accession>X1VJK5</accession>
<dbReference type="GO" id="GO:0005524">
    <property type="term" value="F:ATP binding"/>
    <property type="evidence" value="ECO:0007669"/>
    <property type="project" value="UniProtKB-KW"/>
</dbReference>
<keyword evidence="1" id="KW-0813">Transport</keyword>
<dbReference type="PANTHER" id="PTHR43790">
    <property type="entry name" value="CARBOHYDRATE TRANSPORT ATP-BINDING PROTEIN MG119-RELATED"/>
    <property type="match status" value="1"/>
</dbReference>
<keyword evidence="2" id="KW-0677">Repeat</keyword>
<gene>
    <name evidence="6" type="ORF">S12H4_59873</name>
</gene>
<dbReference type="GO" id="GO:0016887">
    <property type="term" value="F:ATP hydrolysis activity"/>
    <property type="evidence" value="ECO:0007669"/>
    <property type="project" value="InterPro"/>
</dbReference>
<dbReference type="Pfam" id="PF00005">
    <property type="entry name" value="ABC_tran"/>
    <property type="match status" value="1"/>
</dbReference>
<dbReference type="SUPFAM" id="SSF52540">
    <property type="entry name" value="P-loop containing nucleoside triphosphate hydrolases"/>
    <property type="match status" value="1"/>
</dbReference>
<evidence type="ECO:0000256" key="3">
    <source>
        <dbReference type="ARBA" id="ARBA00022741"/>
    </source>
</evidence>
<feature type="domain" description="ABC transporter" evidence="5">
    <location>
        <begin position="27"/>
        <end position="106"/>
    </location>
</feature>
<evidence type="ECO:0000256" key="2">
    <source>
        <dbReference type="ARBA" id="ARBA00022737"/>
    </source>
</evidence>